<dbReference type="AlphaFoldDB" id="A0A0D5NIA6"/>
<dbReference type="PATRIC" id="fig|1126833.4.peg.1919"/>
<sequence>MINGYIWPSQGSVSVLGHRFGEVVQSGRTADVMTTRTLSGFFEAPVAVDRHGDRFYVRPVTAVNQPSASGR</sequence>
<gene>
    <name evidence="1" type="ORF">VN24_08695</name>
</gene>
<dbReference type="KEGG" id="pbj:VN24_08695"/>
<reference evidence="1 2" key="1">
    <citation type="journal article" date="2015" name="J. Biotechnol.">
        <title>Complete genome sequence of Paenibacillus beijingensis 7188(T) (=DSM 24997(T)), a novel rhizobacterium from jujube garden soil.</title>
        <authorList>
            <person name="Kwak Y."/>
            <person name="Shin J.H."/>
        </authorList>
    </citation>
    <scope>NUCLEOTIDE SEQUENCE [LARGE SCALE GENOMIC DNA]</scope>
    <source>
        <strain evidence="1 2">DSM 24997</strain>
    </source>
</reference>
<keyword evidence="2" id="KW-1185">Reference proteome</keyword>
<dbReference type="STRING" id="1126833.VN24_08695"/>
<protein>
    <submittedName>
        <fullName evidence="1">Uncharacterized protein</fullName>
    </submittedName>
</protein>
<evidence type="ECO:0000313" key="2">
    <source>
        <dbReference type="Proteomes" id="UP000032633"/>
    </source>
</evidence>
<proteinExistence type="predicted"/>
<accession>A0A0D5NIA6</accession>
<name>A0A0D5NIA6_9BACL</name>
<dbReference type="EMBL" id="CP011058">
    <property type="protein sequence ID" value="AJY74638.1"/>
    <property type="molecule type" value="Genomic_DNA"/>
</dbReference>
<reference evidence="2" key="2">
    <citation type="submission" date="2015-03" db="EMBL/GenBank/DDBJ databases">
        <title>Genome sequence of Paenibacillus beijingensis strain DSM 24997T.</title>
        <authorList>
            <person name="Kwak Y."/>
            <person name="Shin J.-H."/>
        </authorList>
    </citation>
    <scope>NUCLEOTIDE SEQUENCE [LARGE SCALE GENOMIC DNA]</scope>
    <source>
        <strain evidence="2">DSM 24997</strain>
    </source>
</reference>
<dbReference type="Proteomes" id="UP000032633">
    <property type="component" value="Chromosome"/>
</dbReference>
<organism evidence="1 2">
    <name type="scientific">Paenibacillus beijingensis</name>
    <dbReference type="NCBI Taxonomy" id="1126833"/>
    <lineage>
        <taxon>Bacteria</taxon>
        <taxon>Bacillati</taxon>
        <taxon>Bacillota</taxon>
        <taxon>Bacilli</taxon>
        <taxon>Bacillales</taxon>
        <taxon>Paenibacillaceae</taxon>
        <taxon>Paenibacillus</taxon>
    </lineage>
</organism>
<evidence type="ECO:0000313" key="1">
    <source>
        <dbReference type="EMBL" id="AJY74638.1"/>
    </source>
</evidence>
<dbReference type="HOGENOM" id="CLU_2736192_0_0_9"/>
<dbReference type="RefSeq" id="WP_045670071.1">
    <property type="nucleotide sequence ID" value="NZ_CP011058.1"/>
</dbReference>